<dbReference type="Proteomes" id="UP000476837">
    <property type="component" value="Unassembled WGS sequence"/>
</dbReference>
<sequence>MDLFPSVLRCGKAVASAFLDTVMNNDPEFTPKERELIRREFMLRLSSARSLHDGILVRRWATGPNKGKPKPPAAVQSMLDRGLVALDDDGSHWLKAVFTTTGIVALRRMAEDKRALPPGEYQHLLDELATLP</sequence>
<evidence type="ECO:0000313" key="2">
    <source>
        <dbReference type="Proteomes" id="UP000476837"/>
    </source>
</evidence>
<organism evidence="1 2">
    <name type="scientific">Azospirillum brasilense</name>
    <dbReference type="NCBI Taxonomy" id="192"/>
    <lineage>
        <taxon>Bacteria</taxon>
        <taxon>Pseudomonadati</taxon>
        <taxon>Pseudomonadota</taxon>
        <taxon>Alphaproteobacteria</taxon>
        <taxon>Rhodospirillales</taxon>
        <taxon>Azospirillaceae</taxon>
        <taxon>Azospirillum</taxon>
    </lineage>
</organism>
<reference evidence="1 2" key="1">
    <citation type="submission" date="2018-07" db="EMBL/GenBank/DDBJ databases">
        <title>Genome sequence of Roseomonas fauriae ATCC 49958.</title>
        <authorList>
            <person name="Sant'Anna F.H."/>
            <person name="Baldani J.I."/>
            <person name="Zilli J.E."/>
            <person name="Reis V.M."/>
            <person name="Hartmann A."/>
            <person name="Cruz L."/>
            <person name="de Souza E.M."/>
            <person name="de Oliveira Pedrosa F."/>
            <person name="Passaglia L.M.P."/>
        </authorList>
    </citation>
    <scope>NUCLEOTIDE SEQUENCE [LARGE SCALE GENOMIC DNA]</scope>
    <source>
        <strain evidence="1 2">ATCC 49958</strain>
    </source>
</reference>
<protein>
    <submittedName>
        <fullName evidence="1">Uncharacterized protein</fullName>
    </submittedName>
</protein>
<dbReference type="EMBL" id="QOKV01000005">
    <property type="protein sequence ID" value="KAA0686158.1"/>
    <property type="molecule type" value="Genomic_DNA"/>
</dbReference>
<accession>A0A6L3B2H4</accession>
<dbReference type="AlphaFoldDB" id="A0A6L3B2H4"/>
<comment type="caution">
    <text evidence="1">The sequence shown here is derived from an EMBL/GenBank/DDBJ whole genome shotgun (WGS) entry which is preliminary data.</text>
</comment>
<evidence type="ECO:0000313" key="1">
    <source>
        <dbReference type="EMBL" id="KAA0686158.1"/>
    </source>
</evidence>
<name>A0A6L3B2H4_AZOBR</name>
<proteinExistence type="predicted"/>
<gene>
    <name evidence="1" type="ORF">DS837_10690</name>
</gene>
<dbReference type="RefSeq" id="WP_149164730.1">
    <property type="nucleotide sequence ID" value="NZ_QOKV01000005.1"/>
</dbReference>